<feature type="region of interest" description="Disordered" evidence="2">
    <location>
        <begin position="146"/>
        <end position="179"/>
    </location>
</feature>
<organism evidence="3">
    <name type="scientific">Tanacetum cinerariifolium</name>
    <name type="common">Dalmatian daisy</name>
    <name type="synonym">Chrysanthemum cinerariifolium</name>
    <dbReference type="NCBI Taxonomy" id="118510"/>
    <lineage>
        <taxon>Eukaryota</taxon>
        <taxon>Viridiplantae</taxon>
        <taxon>Streptophyta</taxon>
        <taxon>Embryophyta</taxon>
        <taxon>Tracheophyta</taxon>
        <taxon>Spermatophyta</taxon>
        <taxon>Magnoliopsida</taxon>
        <taxon>eudicotyledons</taxon>
        <taxon>Gunneridae</taxon>
        <taxon>Pentapetalae</taxon>
        <taxon>asterids</taxon>
        <taxon>campanulids</taxon>
        <taxon>Asterales</taxon>
        <taxon>Asteraceae</taxon>
        <taxon>Asteroideae</taxon>
        <taxon>Anthemideae</taxon>
        <taxon>Anthemidinae</taxon>
        <taxon>Tanacetum</taxon>
    </lineage>
</organism>
<dbReference type="EMBL" id="BKCJ010006721">
    <property type="protein sequence ID" value="GEU73598.1"/>
    <property type="molecule type" value="Genomic_DNA"/>
</dbReference>
<feature type="coiled-coil region" evidence="1">
    <location>
        <begin position="283"/>
        <end position="310"/>
    </location>
</feature>
<comment type="caution">
    <text evidence="3">The sequence shown here is derived from an EMBL/GenBank/DDBJ whole genome shotgun (WGS) entry which is preliminary data.</text>
</comment>
<reference evidence="3" key="1">
    <citation type="journal article" date="2019" name="Sci. Rep.">
        <title>Draft genome of Tanacetum cinerariifolium, the natural source of mosquito coil.</title>
        <authorList>
            <person name="Yamashiro T."/>
            <person name="Shiraishi A."/>
            <person name="Satake H."/>
            <person name="Nakayama K."/>
        </authorList>
    </citation>
    <scope>NUCLEOTIDE SEQUENCE</scope>
</reference>
<dbReference type="AlphaFoldDB" id="A0A6L2MI35"/>
<keyword evidence="1" id="KW-0175">Coiled coil</keyword>
<evidence type="ECO:0000256" key="2">
    <source>
        <dbReference type="SAM" id="MobiDB-lite"/>
    </source>
</evidence>
<accession>A0A6L2MI35</accession>
<proteinExistence type="predicted"/>
<evidence type="ECO:0000313" key="3">
    <source>
        <dbReference type="EMBL" id="GEU73598.1"/>
    </source>
</evidence>
<gene>
    <name evidence="3" type="ORF">Tci_045576</name>
</gene>
<name>A0A6L2MI35_TANCI</name>
<sequence length="312" mass="34386">MVTFLFKTIESDGFEQIVDFLNAHPIRYALTVNPTIYISYIKQFWSTAMTKPINGEAQLHAKVDSKTIIVTESSVRRDLRLADEEGIYCLLNYTIFEQIALMGNPKRKDTQVPQPSGPTKSVTDEVVHKELGDRLVRAATTASSIEAEHDIGNITKTQSKETPNEPSSQGTNSSGGLICQETMGDNIAQTRHYPGQNENVVEEVVNAAQVSTAATTIKITTKEITLAQALEALKTLKPKVKGIAFQEPGKSTTTTTISSQQSQEKGKGIMIEELVKPKKKDQIRLDEEAAKKLQAKFDEEERANIALINAAH</sequence>
<evidence type="ECO:0008006" key="4">
    <source>
        <dbReference type="Google" id="ProtNLM"/>
    </source>
</evidence>
<feature type="compositionally biased region" description="Polar residues" evidence="2">
    <location>
        <begin position="164"/>
        <end position="175"/>
    </location>
</feature>
<protein>
    <recommendedName>
        <fullName evidence="4">Xylulose kinase-1</fullName>
    </recommendedName>
</protein>
<evidence type="ECO:0000256" key="1">
    <source>
        <dbReference type="SAM" id="Coils"/>
    </source>
</evidence>